<dbReference type="Proteomes" id="UP000031565">
    <property type="component" value="Unassembled WGS sequence"/>
</dbReference>
<evidence type="ECO:0000313" key="1">
    <source>
        <dbReference type="EMBL" id="PQM31008.1"/>
    </source>
</evidence>
<name>A0A2P6FC15_9MOLU</name>
<gene>
    <name evidence="1" type="ORF">SMSRO_SF008040</name>
</gene>
<keyword evidence="2" id="KW-1185">Reference proteome</keyword>
<accession>A0A2P6FC15</accession>
<protein>
    <submittedName>
        <fullName evidence="1">Uncharacterized protein</fullName>
    </submittedName>
</protein>
<dbReference type="EMBL" id="JTLV02000001">
    <property type="protein sequence ID" value="PQM31008.1"/>
    <property type="molecule type" value="Genomic_DNA"/>
</dbReference>
<dbReference type="AlphaFoldDB" id="A0A2P6FC15"/>
<evidence type="ECO:0000313" key="2">
    <source>
        <dbReference type="Proteomes" id="UP000031565"/>
    </source>
</evidence>
<reference evidence="1 2" key="1">
    <citation type="journal article" date="2015" name="MBio">
        <title>Genome sequence of the Drosophila melanogaster male-killing Spiroplasma strain MSRO endosymbiont.</title>
        <authorList>
            <person name="Paredes J.C."/>
            <person name="Herren J.K."/>
            <person name="Schupfer F."/>
            <person name="Marin R."/>
            <person name="Claverol S."/>
            <person name="Kuo C.H."/>
            <person name="Lemaitre B."/>
            <person name="Beven L."/>
        </authorList>
    </citation>
    <scope>NUCLEOTIDE SEQUENCE [LARGE SCALE GENOMIC DNA]</scope>
    <source>
        <strain evidence="1 2">MSRO</strain>
    </source>
</reference>
<sequence length="267" mass="30613">MLTAGVTTVVSCASKPNVDPSDDDNDIRKDLDLLLKIMNEAHEVFLNYANEKAVLNFNDYQIPELNQLFDLVNPTEKEVELQLDTPFGEKINNFLENNFKTVFDEVNRLITNKYSNYYVNSMPFAFKTSLSNLKVNYVDVVALQKLTTQPIKDLKAVVVNYSFGYTGSFKTLTNPARFNIKYVTTNNQSDVAKTLPDLNLFFLHNFCLYWIRLTWNKNEATRDQSFSTQGSKMFWSLGFGFGDSRNSAIVYTAWTRLQQDLGFVSRA</sequence>
<dbReference type="OrthoDB" id="9992645at2"/>
<dbReference type="RefSeq" id="WP_040093155.1">
    <property type="nucleotide sequence ID" value="NZ_CM020866.1"/>
</dbReference>
<comment type="caution">
    <text evidence="1">The sequence shown here is derived from an EMBL/GenBank/DDBJ whole genome shotgun (WGS) entry which is preliminary data.</text>
</comment>
<proteinExistence type="predicted"/>
<organism evidence="1 2">
    <name type="scientific">Spiroplasma poulsonii</name>
    <dbReference type="NCBI Taxonomy" id="2138"/>
    <lineage>
        <taxon>Bacteria</taxon>
        <taxon>Bacillati</taxon>
        <taxon>Mycoplasmatota</taxon>
        <taxon>Mollicutes</taxon>
        <taxon>Entomoplasmatales</taxon>
        <taxon>Spiroplasmataceae</taxon>
        <taxon>Spiroplasma</taxon>
    </lineage>
</organism>